<sequence>MSQTELQQLADSSRTLNTVKSILKNIKKDEQTTNTRIDSMGNIIIKGGKHKITFKSISYEPIAVNLTRNKIQIDSDSSDSECEIRLSNVNQSIQKTNEEEKNKNQKLQPLINNESNCCIVF</sequence>
<reference evidence="1" key="1">
    <citation type="submission" date="2021-01" db="EMBL/GenBank/DDBJ databases">
        <authorList>
            <consortium name="Genoscope - CEA"/>
            <person name="William W."/>
        </authorList>
    </citation>
    <scope>NUCLEOTIDE SEQUENCE</scope>
</reference>
<name>A0A8S1VK43_9CILI</name>
<accession>A0A8S1VK43</accession>
<organism evidence="1 2">
    <name type="scientific">Paramecium pentaurelia</name>
    <dbReference type="NCBI Taxonomy" id="43138"/>
    <lineage>
        <taxon>Eukaryota</taxon>
        <taxon>Sar</taxon>
        <taxon>Alveolata</taxon>
        <taxon>Ciliophora</taxon>
        <taxon>Intramacronucleata</taxon>
        <taxon>Oligohymenophorea</taxon>
        <taxon>Peniculida</taxon>
        <taxon>Parameciidae</taxon>
        <taxon>Paramecium</taxon>
    </lineage>
</organism>
<keyword evidence="2" id="KW-1185">Reference proteome</keyword>
<protein>
    <submittedName>
        <fullName evidence="1">Uncharacterized protein</fullName>
    </submittedName>
</protein>
<dbReference type="AlphaFoldDB" id="A0A8S1VK43"/>
<dbReference type="EMBL" id="CAJJDO010000067">
    <property type="protein sequence ID" value="CAD8177141.1"/>
    <property type="molecule type" value="Genomic_DNA"/>
</dbReference>
<evidence type="ECO:0000313" key="2">
    <source>
        <dbReference type="Proteomes" id="UP000689195"/>
    </source>
</evidence>
<comment type="caution">
    <text evidence="1">The sequence shown here is derived from an EMBL/GenBank/DDBJ whole genome shotgun (WGS) entry which is preliminary data.</text>
</comment>
<gene>
    <name evidence="1" type="ORF">PPENT_87.1.T0670043</name>
</gene>
<proteinExistence type="predicted"/>
<evidence type="ECO:0000313" key="1">
    <source>
        <dbReference type="EMBL" id="CAD8177141.1"/>
    </source>
</evidence>
<dbReference type="OrthoDB" id="304454at2759"/>
<dbReference type="Proteomes" id="UP000689195">
    <property type="component" value="Unassembled WGS sequence"/>
</dbReference>